<dbReference type="EMBL" id="JBEDNP010000003">
    <property type="protein sequence ID" value="MEQ3538460.1"/>
    <property type="molecule type" value="Genomic_DNA"/>
</dbReference>
<proteinExistence type="predicted"/>
<gene>
    <name evidence="1" type="ORF">WHI96_06490</name>
</gene>
<comment type="caution">
    <text evidence="1">The sequence shown here is derived from an EMBL/GenBank/DDBJ whole genome shotgun (WGS) entry which is preliminary data.</text>
</comment>
<name>A0ABV1JR88_9PSEU</name>
<dbReference type="Proteomes" id="UP001464923">
    <property type="component" value="Unassembled WGS sequence"/>
</dbReference>
<organism evidence="1 2">
    <name type="scientific">Pseudonocardia tropica</name>
    <dbReference type="NCBI Taxonomy" id="681289"/>
    <lineage>
        <taxon>Bacteria</taxon>
        <taxon>Bacillati</taxon>
        <taxon>Actinomycetota</taxon>
        <taxon>Actinomycetes</taxon>
        <taxon>Pseudonocardiales</taxon>
        <taxon>Pseudonocardiaceae</taxon>
        <taxon>Pseudonocardia</taxon>
    </lineage>
</organism>
<keyword evidence="2" id="KW-1185">Reference proteome</keyword>
<dbReference type="RefSeq" id="WP_345642515.1">
    <property type="nucleotide sequence ID" value="NZ_BAABLY010000008.1"/>
</dbReference>
<reference evidence="1 2" key="1">
    <citation type="submission" date="2024-03" db="EMBL/GenBank/DDBJ databases">
        <title>Draft genome sequence of Pseudonocardia tropica JCM 19149.</title>
        <authorList>
            <person name="Butdee W."/>
            <person name="Duangmal K."/>
        </authorList>
    </citation>
    <scope>NUCLEOTIDE SEQUENCE [LARGE SCALE GENOMIC DNA]</scope>
    <source>
        <strain evidence="1 2">JCM 19149</strain>
    </source>
</reference>
<protein>
    <submittedName>
        <fullName evidence="1">Uncharacterized protein</fullName>
    </submittedName>
</protein>
<evidence type="ECO:0000313" key="2">
    <source>
        <dbReference type="Proteomes" id="UP001464923"/>
    </source>
</evidence>
<sequence>MENDEVVDRAEWLVSDARFAGYLRAAEYERSVAVELYQCDVALGAACFEAFHHVEIVVRIAMDRQLALHVPSTVRRWDQLEWSEAEATRPERGDSEDRRLAEIMRAGLRQREQPGRRQVFDLTRPGHLDHRALSGAVPHLARGRGSAFVQRQRYTSSAQLMRAESTTDL</sequence>
<accession>A0ABV1JR88</accession>
<evidence type="ECO:0000313" key="1">
    <source>
        <dbReference type="EMBL" id="MEQ3538460.1"/>
    </source>
</evidence>